<dbReference type="Proteomes" id="UP000319716">
    <property type="component" value="Unassembled WGS sequence"/>
</dbReference>
<gene>
    <name evidence="1" type="ORF">NBRC111894_311</name>
</gene>
<accession>A0A4Y1Z6S5</accession>
<comment type="caution">
    <text evidence="1">The sequence shown here is derived from an EMBL/GenBank/DDBJ whole genome shotgun (WGS) entry which is preliminary data.</text>
</comment>
<reference evidence="1 2" key="1">
    <citation type="submission" date="2017-11" db="EMBL/GenBank/DDBJ databases">
        <title>Draft Genome Sequence of Sporolactobacillus inulinus NBRC 111894 Isolated from Koso, a Japanese Sugar-Vegetable Fermented Beverage.</title>
        <authorList>
            <person name="Chiou T.Y."/>
            <person name="Oshima K."/>
            <person name="Suda W."/>
            <person name="Hattori M."/>
            <person name="Takahashi T."/>
        </authorList>
    </citation>
    <scope>NUCLEOTIDE SEQUENCE [LARGE SCALE GENOMIC DNA]</scope>
    <source>
        <strain evidence="1 2">NBRC111894</strain>
    </source>
</reference>
<name>A0A4Y1Z6S5_9BACL</name>
<dbReference type="AlphaFoldDB" id="A0A4Y1Z6S5"/>
<organism evidence="1 2">
    <name type="scientific">Sporolactobacillus inulinus</name>
    <dbReference type="NCBI Taxonomy" id="2078"/>
    <lineage>
        <taxon>Bacteria</taxon>
        <taxon>Bacillati</taxon>
        <taxon>Bacillota</taxon>
        <taxon>Bacilli</taxon>
        <taxon>Bacillales</taxon>
        <taxon>Sporolactobacillaceae</taxon>
        <taxon>Sporolactobacillus</taxon>
    </lineage>
</organism>
<evidence type="ECO:0000313" key="2">
    <source>
        <dbReference type="Proteomes" id="UP000319716"/>
    </source>
</evidence>
<dbReference type="EMBL" id="BEXB01000002">
    <property type="protein sequence ID" value="GAY74757.1"/>
    <property type="molecule type" value="Genomic_DNA"/>
</dbReference>
<evidence type="ECO:0000313" key="1">
    <source>
        <dbReference type="EMBL" id="GAY74757.1"/>
    </source>
</evidence>
<protein>
    <submittedName>
        <fullName evidence="1">Uncharacterized protein</fullName>
    </submittedName>
</protein>
<proteinExistence type="predicted"/>
<sequence>MRPRQASNRSGNSALIRHESITYGRNFPKGTFLKELS</sequence>